<reference evidence="1 2" key="1">
    <citation type="submission" date="2015-11" db="EMBL/GenBank/DDBJ databases">
        <title>Genomic Taxonomy of the Vibrionaceae.</title>
        <authorList>
            <person name="Gomez-Gil B."/>
            <person name="Enciso-Ibarra J."/>
        </authorList>
    </citation>
    <scope>NUCLEOTIDE SEQUENCE [LARGE SCALE GENOMIC DNA]</scope>
    <source>
        <strain evidence="1 2">CAIM 912</strain>
    </source>
</reference>
<evidence type="ECO:0000313" key="2">
    <source>
        <dbReference type="Proteomes" id="UP000070529"/>
    </source>
</evidence>
<proteinExistence type="predicted"/>
<protein>
    <submittedName>
        <fullName evidence="1">Uncharacterized protein</fullName>
    </submittedName>
</protein>
<name>A0A135IBR6_9GAMM</name>
<dbReference type="Proteomes" id="UP000070529">
    <property type="component" value="Unassembled WGS sequence"/>
</dbReference>
<keyword evidence="2" id="KW-1185">Reference proteome</keyword>
<dbReference type="EMBL" id="LNTY01000006">
    <property type="protein sequence ID" value="KXF82907.1"/>
    <property type="molecule type" value="Genomic_DNA"/>
</dbReference>
<dbReference type="RefSeq" id="WP_067409981.1">
    <property type="nucleotide sequence ID" value="NZ_LNTY01000006.1"/>
</dbReference>
<evidence type="ECO:0000313" key="1">
    <source>
        <dbReference type="EMBL" id="KXF82907.1"/>
    </source>
</evidence>
<accession>A0A135IBR6</accession>
<dbReference type="AlphaFoldDB" id="A0A135IBR6"/>
<dbReference type="OrthoDB" id="5186531at2"/>
<comment type="caution">
    <text evidence="1">The sequence shown here is derived from an EMBL/GenBank/DDBJ whole genome shotgun (WGS) entry which is preliminary data.</text>
</comment>
<gene>
    <name evidence="1" type="ORF">ATN88_03840</name>
</gene>
<sequence>MEISAEVKRSRTSFLRNWPKTEQFSCEIDFARRYENMNGTPVFYPVLFKDSVDNQVHTVISYVIEALDCLPYKPDNAFDWFWKAFEYCLSANNNNSITVNLQNTVFDLLSTPDPRITDGAQSLIKLAKEIPFQSCEYLFKKIATDGDFTPEVTGKIGKRTLYKNGNAPVILPELQKLFNHLKSNFSTNDHLQVRDAASLLRKAIWQREIDLDCEKIKLSDQDIHALLVCALTYTFRNDRTHAELFAPFRSSTATLTTYAHCWFMTLLAHCLLLTIVEYSVPDSEVDFLIKDNTDLNIEAFRKLFGDYRNK</sequence>
<organism evidence="1 2">
    <name type="scientific">Enterovibrio coralii</name>
    <dbReference type="NCBI Taxonomy" id="294935"/>
    <lineage>
        <taxon>Bacteria</taxon>
        <taxon>Pseudomonadati</taxon>
        <taxon>Pseudomonadota</taxon>
        <taxon>Gammaproteobacteria</taxon>
        <taxon>Vibrionales</taxon>
        <taxon>Vibrionaceae</taxon>
        <taxon>Enterovibrio</taxon>
    </lineage>
</organism>